<gene>
    <name evidence="5" type="ORF">UFOPK2996_00194</name>
    <name evidence="6" type="ORF">UFOPK4071_00472</name>
</gene>
<name>A0A6J7PSU5_9ZZZZ</name>
<dbReference type="PANTHER" id="PTHR42996">
    <property type="entry name" value="PHOSPHATE-BINDING PROTEIN PSTS"/>
    <property type="match status" value="1"/>
</dbReference>
<feature type="region of interest" description="Disordered" evidence="2">
    <location>
        <begin position="408"/>
        <end position="439"/>
    </location>
</feature>
<keyword evidence="3" id="KW-0812">Transmembrane</keyword>
<keyword evidence="3" id="KW-1133">Transmembrane helix</keyword>
<dbReference type="EMBL" id="CAFAAH010000011">
    <property type="protein sequence ID" value="CAB4787764.1"/>
    <property type="molecule type" value="Genomic_DNA"/>
</dbReference>
<sequence>MMLTYLGSYRGSYRRLTAAAVSVITIFSGVFLTASPASAGVTVDGGGSTWSSIAVTQWAADVARQGLSINYQANGSTAGRVFYYSEQVDFAVSEIPFQAEYRDATGTAVTNEVALAQKRPWVYLPIVAGGTSFMYNLVINGKRFTDLRLSPDVLAKIFTGAITRWNDPAIVGENPGVALPAIPVKPTIRSDGSGTSAQFTAYMASEAPSVWSAFCRKVGLPANCPATSLYPEFDGSTAQQFSDGVAAFVAAPYNNGAITYVEYGYAKQRSFPVASLLNAGGYYAQPTAQAVAIALQGARINPDGTQVLAGVYRNPDARAYPVSSYSYMIAPTTTAKPFSAEKGDVLGKFILYFLCAGQQKAAQLGYSPLPKNLVQLGFDAVAKIPGAPAVPSIDTCANPTITGDFITGAAPPPPASAKKTATTGEGNGGPGQTNGASGVIGGTGVSGVTGVVGGGRVVDGQLLTASKPLALKTSSDDGTLGYLLIALLLGAVVFAPPLTAVAMRRRRAKSGS</sequence>
<evidence type="ECO:0000313" key="5">
    <source>
        <dbReference type="EMBL" id="CAB4787764.1"/>
    </source>
</evidence>
<evidence type="ECO:0000259" key="4">
    <source>
        <dbReference type="Pfam" id="PF12849"/>
    </source>
</evidence>
<evidence type="ECO:0000313" key="6">
    <source>
        <dbReference type="EMBL" id="CAB5006283.1"/>
    </source>
</evidence>
<dbReference type="InterPro" id="IPR024370">
    <property type="entry name" value="PBP_domain"/>
</dbReference>
<proteinExistence type="inferred from homology"/>
<evidence type="ECO:0000256" key="3">
    <source>
        <dbReference type="SAM" id="Phobius"/>
    </source>
</evidence>
<feature type="transmembrane region" description="Helical" evidence="3">
    <location>
        <begin position="480"/>
        <end position="503"/>
    </location>
</feature>
<accession>A0A6J7PSU5</accession>
<dbReference type="PANTHER" id="PTHR42996:SF1">
    <property type="entry name" value="PHOSPHATE-BINDING PROTEIN PSTS"/>
    <property type="match status" value="1"/>
</dbReference>
<dbReference type="AlphaFoldDB" id="A0A6J7PSU5"/>
<evidence type="ECO:0000256" key="2">
    <source>
        <dbReference type="SAM" id="MobiDB-lite"/>
    </source>
</evidence>
<evidence type="ECO:0000256" key="1">
    <source>
        <dbReference type="ARBA" id="ARBA00008725"/>
    </source>
</evidence>
<dbReference type="CDD" id="cd13565">
    <property type="entry name" value="PBP2_PstS"/>
    <property type="match status" value="1"/>
</dbReference>
<feature type="compositionally biased region" description="Gly residues" evidence="2">
    <location>
        <begin position="425"/>
        <end position="439"/>
    </location>
</feature>
<organism evidence="6">
    <name type="scientific">freshwater metagenome</name>
    <dbReference type="NCBI Taxonomy" id="449393"/>
    <lineage>
        <taxon>unclassified sequences</taxon>
        <taxon>metagenomes</taxon>
        <taxon>ecological metagenomes</taxon>
    </lineage>
</organism>
<protein>
    <submittedName>
        <fullName evidence="6">Unannotated protein</fullName>
    </submittedName>
</protein>
<reference evidence="6" key="1">
    <citation type="submission" date="2020-05" db="EMBL/GenBank/DDBJ databases">
        <authorList>
            <person name="Chiriac C."/>
            <person name="Salcher M."/>
            <person name="Ghai R."/>
            <person name="Kavagutti S V."/>
        </authorList>
    </citation>
    <scope>NUCLEOTIDE SEQUENCE</scope>
</reference>
<keyword evidence="3" id="KW-0472">Membrane</keyword>
<dbReference type="EMBL" id="CAFBPF010000041">
    <property type="protein sequence ID" value="CAB5006283.1"/>
    <property type="molecule type" value="Genomic_DNA"/>
</dbReference>
<feature type="domain" description="PBP" evidence="4">
    <location>
        <begin position="36"/>
        <end position="355"/>
    </location>
</feature>
<comment type="similarity">
    <text evidence="1">Belongs to the PstS family.</text>
</comment>
<dbReference type="Pfam" id="PF12849">
    <property type="entry name" value="PBP_like_2"/>
    <property type="match status" value="1"/>
</dbReference>
<dbReference type="SUPFAM" id="SSF53850">
    <property type="entry name" value="Periplasmic binding protein-like II"/>
    <property type="match status" value="1"/>
</dbReference>
<dbReference type="InterPro" id="IPR050962">
    <property type="entry name" value="Phosphate-bind_PstS"/>
</dbReference>
<dbReference type="Gene3D" id="3.40.190.10">
    <property type="entry name" value="Periplasmic binding protein-like II"/>
    <property type="match status" value="2"/>
</dbReference>